<keyword evidence="3" id="KW-0378">Hydrolase</keyword>
<sequence length="183" mass="20764">MFNGKFGMDLKVSAIVSLSDRHGLHNGRDTRLNKGYEPTQFRKGHVPANKGQKGISYPGMKHTQFKKGNKSHNWSPLGSERITKDGYIQVKIDDGKFQHNWKGKHLLIWESTNGPVPKGHVVIFGDGNRRNFELDNLILVSRKQLVKLNKLHLIQNDADLTRTGVIIADIYNKIGERKKISQT</sequence>
<evidence type="ECO:0000313" key="3">
    <source>
        <dbReference type="EMBL" id="TGE36037.1"/>
    </source>
</evidence>
<evidence type="ECO:0000313" key="4">
    <source>
        <dbReference type="Proteomes" id="UP000298460"/>
    </source>
</evidence>
<feature type="domain" description="HNH nuclease" evidence="2">
    <location>
        <begin position="102"/>
        <end position="145"/>
    </location>
</feature>
<gene>
    <name evidence="3" type="ORF">E4K67_22575</name>
</gene>
<dbReference type="OrthoDB" id="6638408at2"/>
<keyword evidence="3" id="KW-0540">Nuclease</keyword>
<dbReference type="Gene3D" id="3.90.75.20">
    <property type="match status" value="1"/>
</dbReference>
<protein>
    <submittedName>
        <fullName evidence="3">HNH endonuclease</fullName>
    </submittedName>
</protein>
<name>A0A4Z0R214_9FIRM</name>
<dbReference type="Proteomes" id="UP000298460">
    <property type="component" value="Unassembled WGS sequence"/>
</dbReference>
<dbReference type="GO" id="GO:0004519">
    <property type="term" value="F:endonuclease activity"/>
    <property type="evidence" value="ECO:0007669"/>
    <property type="project" value="UniProtKB-KW"/>
</dbReference>
<proteinExistence type="predicted"/>
<evidence type="ECO:0000259" key="2">
    <source>
        <dbReference type="Pfam" id="PF13392"/>
    </source>
</evidence>
<accession>A0A4Z0R214</accession>
<organism evidence="3 4">
    <name type="scientific">Desulfosporosinus fructosivorans</name>
    <dbReference type="NCBI Taxonomy" id="2018669"/>
    <lineage>
        <taxon>Bacteria</taxon>
        <taxon>Bacillati</taxon>
        <taxon>Bacillota</taxon>
        <taxon>Clostridia</taxon>
        <taxon>Eubacteriales</taxon>
        <taxon>Desulfitobacteriaceae</taxon>
        <taxon>Desulfosporosinus</taxon>
    </lineage>
</organism>
<comment type="caution">
    <text evidence="3">The sequence shown here is derived from an EMBL/GenBank/DDBJ whole genome shotgun (WGS) entry which is preliminary data.</text>
</comment>
<dbReference type="Pfam" id="PF13392">
    <property type="entry name" value="HNH_3"/>
    <property type="match status" value="1"/>
</dbReference>
<reference evidence="3 4" key="1">
    <citation type="submission" date="2019-03" db="EMBL/GenBank/DDBJ databases">
        <title>Draft Genome Sequence of Desulfosporosinus fructosivorans Strain 63.6F, Isolated from Marine Sediment in the Baltic Sea.</title>
        <authorList>
            <person name="Hausmann B."/>
            <person name="Vandieken V."/>
            <person name="Pjevac P."/>
            <person name="Schreck K."/>
            <person name="Herbold C.W."/>
            <person name="Loy A."/>
        </authorList>
    </citation>
    <scope>NUCLEOTIDE SEQUENCE [LARGE SCALE GENOMIC DNA]</scope>
    <source>
        <strain evidence="3 4">63.6F</strain>
    </source>
</reference>
<dbReference type="AlphaFoldDB" id="A0A4Z0R214"/>
<dbReference type="InterPro" id="IPR044925">
    <property type="entry name" value="His-Me_finger_sf"/>
</dbReference>
<dbReference type="InterPro" id="IPR003615">
    <property type="entry name" value="HNH_nuc"/>
</dbReference>
<feature type="region of interest" description="Disordered" evidence="1">
    <location>
        <begin position="26"/>
        <end position="52"/>
    </location>
</feature>
<keyword evidence="3" id="KW-0255">Endonuclease</keyword>
<dbReference type="SUPFAM" id="SSF54060">
    <property type="entry name" value="His-Me finger endonucleases"/>
    <property type="match status" value="1"/>
</dbReference>
<dbReference type="EMBL" id="SPQQ01000010">
    <property type="protein sequence ID" value="TGE36037.1"/>
    <property type="molecule type" value="Genomic_DNA"/>
</dbReference>
<evidence type="ECO:0000256" key="1">
    <source>
        <dbReference type="SAM" id="MobiDB-lite"/>
    </source>
</evidence>
<keyword evidence="4" id="KW-1185">Reference proteome</keyword>